<dbReference type="Gene3D" id="3.40.50.1110">
    <property type="entry name" value="SGNH hydrolase"/>
    <property type="match status" value="1"/>
</dbReference>
<dbReference type="Pfam" id="PF13472">
    <property type="entry name" value="Lipase_GDSL_2"/>
    <property type="match status" value="1"/>
</dbReference>
<organism evidence="3 4">
    <name type="scientific">Coleophoma crateriformis</name>
    <dbReference type="NCBI Taxonomy" id="565419"/>
    <lineage>
        <taxon>Eukaryota</taxon>
        <taxon>Fungi</taxon>
        <taxon>Dikarya</taxon>
        <taxon>Ascomycota</taxon>
        <taxon>Pezizomycotina</taxon>
        <taxon>Leotiomycetes</taxon>
        <taxon>Helotiales</taxon>
        <taxon>Dermateaceae</taxon>
        <taxon>Coleophoma</taxon>
    </lineage>
</organism>
<dbReference type="SUPFAM" id="SSF52266">
    <property type="entry name" value="SGNH hydrolase"/>
    <property type="match status" value="1"/>
</dbReference>
<protein>
    <recommendedName>
        <fullName evidence="2">SGNH hydrolase-type esterase domain-containing protein</fullName>
    </recommendedName>
</protein>
<dbReference type="InterPro" id="IPR013830">
    <property type="entry name" value="SGNH_hydro"/>
</dbReference>
<name>A0A3D8Q458_9HELO</name>
<sequence length="196" mass="21692">MPMQGILKLMTIFLGANDASTDPNAGQFVPIDRFKQNLVAIINHESVRAHSPKIILITPPPVEETILLETVKGFGGSEQPRKQRVTKKYATAVCEVGKQTGVAVLDIWKDFMFKAGWIEGDDTMPGSEENGKSIALMDLLYDGLHLSPAGYEAVFLSLMALIEANWPELSPERMPFAVRCDWEKGKTVQSSDERIT</sequence>
<dbReference type="EMBL" id="PDLN01000025">
    <property type="protein sequence ID" value="RDW56612.1"/>
    <property type="molecule type" value="Genomic_DNA"/>
</dbReference>
<dbReference type="PANTHER" id="PTHR14209:SF19">
    <property type="entry name" value="ISOAMYL ACETATE-HYDROLYZING ESTERASE 1 HOMOLOG"/>
    <property type="match status" value="1"/>
</dbReference>
<gene>
    <name evidence="3" type="ORF">BP5796_13077</name>
</gene>
<comment type="caution">
    <text evidence="3">The sequence shown here is derived from an EMBL/GenBank/DDBJ whole genome shotgun (WGS) entry which is preliminary data.</text>
</comment>
<dbReference type="PANTHER" id="PTHR14209">
    <property type="entry name" value="ISOAMYL ACETATE-HYDROLYZING ESTERASE 1"/>
    <property type="match status" value="1"/>
</dbReference>
<feature type="signal peptide" evidence="1">
    <location>
        <begin position="1"/>
        <end position="21"/>
    </location>
</feature>
<dbReference type="InterPro" id="IPR036514">
    <property type="entry name" value="SGNH_hydro_sf"/>
</dbReference>
<proteinExistence type="predicted"/>
<dbReference type="Proteomes" id="UP000256328">
    <property type="component" value="Unassembled WGS sequence"/>
</dbReference>
<keyword evidence="1" id="KW-0732">Signal</keyword>
<dbReference type="AlphaFoldDB" id="A0A3D8Q458"/>
<feature type="domain" description="SGNH hydrolase-type esterase" evidence="2">
    <location>
        <begin position="8"/>
        <end position="153"/>
    </location>
</feature>
<evidence type="ECO:0000313" key="4">
    <source>
        <dbReference type="Proteomes" id="UP000256328"/>
    </source>
</evidence>
<dbReference type="InterPro" id="IPR045136">
    <property type="entry name" value="Iah1-like"/>
</dbReference>
<evidence type="ECO:0000256" key="1">
    <source>
        <dbReference type="SAM" id="SignalP"/>
    </source>
</evidence>
<evidence type="ECO:0000313" key="3">
    <source>
        <dbReference type="EMBL" id="RDW56612.1"/>
    </source>
</evidence>
<evidence type="ECO:0000259" key="2">
    <source>
        <dbReference type="Pfam" id="PF13472"/>
    </source>
</evidence>
<reference evidence="3 4" key="1">
    <citation type="journal article" date="2018" name="IMA Fungus">
        <title>IMA Genome-F 9: Draft genome sequence of Annulohypoxylon stygium, Aspergillus mulundensis, Berkeleyomyces basicola (syn. Thielaviopsis basicola), Ceratocystis smalleyi, two Cercospora beticola strains, Coleophoma cylindrospora, Fusarium fracticaudum, Phialophora cf. hyalina, and Morchella septimelata.</title>
        <authorList>
            <person name="Wingfield B.D."/>
            <person name="Bills G.F."/>
            <person name="Dong Y."/>
            <person name="Huang W."/>
            <person name="Nel W.J."/>
            <person name="Swalarsk-Parry B.S."/>
            <person name="Vaghefi N."/>
            <person name="Wilken P.M."/>
            <person name="An Z."/>
            <person name="de Beer Z.W."/>
            <person name="De Vos L."/>
            <person name="Chen L."/>
            <person name="Duong T.A."/>
            <person name="Gao Y."/>
            <person name="Hammerbacher A."/>
            <person name="Kikkert J.R."/>
            <person name="Li Y."/>
            <person name="Li H."/>
            <person name="Li K."/>
            <person name="Li Q."/>
            <person name="Liu X."/>
            <person name="Ma X."/>
            <person name="Naidoo K."/>
            <person name="Pethybridge S.J."/>
            <person name="Sun J."/>
            <person name="Steenkamp E.T."/>
            <person name="van der Nest M.A."/>
            <person name="van Wyk S."/>
            <person name="Wingfield M.J."/>
            <person name="Xiong C."/>
            <person name="Yue Q."/>
            <person name="Zhang X."/>
        </authorList>
    </citation>
    <scope>NUCLEOTIDE SEQUENCE [LARGE SCALE GENOMIC DNA]</scope>
    <source>
        <strain evidence="3 4">BP5796</strain>
    </source>
</reference>
<keyword evidence="4" id="KW-1185">Reference proteome</keyword>
<dbReference type="OrthoDB" id="671439at2759"/>
<accession>A0A3D8Q458</accession>
<feature type="chain" id="PRO_5017616935" description="SGNH hydrolase-type esterase domain-containing protein" evidence="1">
    <location>
        <begin position="22"/>
        <end position="196"/>
    </location>
</feature>